<name>A0A8J7GLK9_9BACL</name>
<dbReference type="InterPro" id="IPR013762">
    <property type="entry name" value="Integrase-like_cat_sf"/>
</dbReference>
<dbReference type="InterPro" id="IPR011010">
    <property type="entry name" value="DNA_brk_join_enz"/>
</dbReference>
<feature type="region of interest" description="Disordered" evidence="2">
    <location>
        <begin position="1"/>
        <end position="27"/>
    </location>
</feature>
<dbReference type="SUPFAM" id="SSF56349">
    <property type="entry name" value="DNA breaking-rejoining enzymes"/>
    <property type="match status" value="1"/>
</dbReference>
<comment type="caution">
    <text evidence="3">The sequence shown here is derived from an EMBL/GenBank/DDBJ whole genome shotgun (WGS) entry which is preliminary data.</text>
</comment>
<evidence type="ECO:0000313" key="3">
    <source>
        <dbReference type="EMBL" id="MBF4502325.1"/>
    </source>
</evidence>
<dbReference type="RefSeq" id="WP_194563812.1">
    <property type="nucleotide sequence ID" value="NZ_JADKPV010000012.1"/>
</dbReference>
<proteinExistence type="predicted"/>
<evidence type="ECO:0000256" key="2">
    <source>
        <dbReference type="SAM" id="MobiDB-lite"/>
    </source>
</evidence>
<dbReference type="GO" id="GO:0006310">
    <property type="term" value="P:DNA recombination"/>
    <property type="evidence" value="ECO:0007669"/>
    <property type="project" value="UniProtKB-KW"/>
</dbReference>
<protein>
    <submittedName>
        <fullName evidence="3">Uncharacterized protein</fullName>
    </submittedName>
</protein>
<evidence type="ECO:0000313" key="4">
    <source>
        <dbReference type="Proteomes" id="UP000622653"/>
    </source>
</evidence>
<dbReference type="EMBL" id="JADKPV010000012">
    <property type="protein sequence ID" value="MBF4502325.1"/>
    <property type="molecule type" value="Genomic_DNA"/>
</dbReference>
<gene>
    <name evidence="3" type="ORF">IRY55_13245</name>
</gene>
<keyword evidence="1" id="KW-0233">DNA recombination</keyword>
<reference evidence="3" key="1">
    <citation type="submission" date="2020-11" db="EMBL/GenBank/DDBJ databases">
        <title>Multidrug resistant novel bacterium Savagea serpentis sp. nov., isolated from the scats of a vine snake (Ahaetulla nasuta).</title>
        <authorList>
            <person name="Venkata Ramana V."/>
            <person name="Vikas Patil S."/>
            <person name="Yogita Lugani V."/>
        </authorList>
    </citation>
    <scope>NUCLEOTIDE SEQUENCE</scope>
    <source>
        <strain evidence="3">SN6</strain>
    </source>
</reference>
<evidence type="ECO:0000256" key="1">
    <source>
        <dbReference type="ARBA" id="ARBA00023172"/>
    </source>
</evidence>
<keyword evidence="4" id="KW-1185">Reference proteome</keyword>
<sequence>MKKKLSRSAKRKLARQKQYKREQIEKFGNDNAKYTAKNLIRQSSRIGFSKKEMKSKNPDHFGIHSKATYKKTMGEVGRFAQFVKEEFGINRLNQFRQEHAEAYLDAKEQQGLTKGSLQNVETALIHLSKAMERDEKFGELPPLMADQRRYTSLSAHQEIERKPRAYQAEEAKEIIQRLEEKGQDTAASAAYLSMVSGLRAEEVCRIERRHFERHEDHYKIRIARDDPSYVTKGNRYREVRIDAEHTSRLDDLLGRLDERERVIPLESLQLAKMVAAVKQEYDIARPIMAMHGFRHLFARTRFQDEINHSSDHLDVMNRILDNLFEGKRADAGFSTVEKEIYEETKAAMDRVHDELGHGQNRFDLAMRYLDLKY</sequence>
<dbReference type="GO" id="GO:0003677">
    <property type="term" value="F:DNA binding"/>
    <property type="evidence" value="ECO:0007669"/>
    <property type="project" value="InterPro"/>
</dbReference>
<accession>A0A8J7GLK9</accession>
<organism evidence="3 4">
    <name type="scientific">Savagea serpentis</name>
    <dbReference type="NCBI Taxonomy" id="2785297"/>
    <lineage>
        <taxon>Bacteria</taxon>
        <taxon>Bacillati</taxon>
        <taxon>Bacillota</taxon>
        <taxon>Bacilli</taxon>
        <taxon>Bacillales</taxon>
        <taxon>Caryophanaceae</taxon>
        <taxon>Savagea</taxon>
    </lineage>
</organism>
<dbReference type="Proteomes" id="UP000622653">
    <property type="component" value="Unassembled WGS sequence"/>
</dbReference>
<dbReference type="GO" id="GO:0015074">
    <property type="term" value="P:DNA integration"/>
    <property type="evidence" value="ECO:0007669"/>
    <property type="project" value="InterPro"/>
</dbReference>
<feature type="compositionally biased region" description="Basic residues" evidence="2">
    <location>
        <begin position="1"/>
        <end position="18"/>
    </location>
</feature>
<dbReference type="AlphaFoldDB" id="A0A8J7GLK9"/>
<dbReference type="Gene3D" id="1.10.443.10">
    <property type="entry name" value="Intergrase catalytic core"/>
    <property type="match status" value="1"/>
</dbReference>